<keyword evidence="2" id="KW-0548">Nucleotidyltransferase</keyword>
<evidence type="ECO:0000313" key="9">
    <source>
        <dbReference type="EMBL" id="BBU69879.1"/>
    </source>
</evidence>
<sequence>MSRYDGSDFYCIPGSEVLRNLANLPTQTALDAFEADVTAIRIMEALETPITGNYDLPHLCRMHQHVFQDVYDWAGLLRMVDISKGDSRFANFGLIESYLGGVLAQIERQDFLRGLGPEDFVEKLAFIMSEINAAHPFREGNGRVQRLFCAQLAEQAGYFIDFDLAAKDDILKAMIAAFQGNETPLRAMLADITARIEG</sequence>
<comment type="catalytic activity">
    <reaction evidence="7">
        <text>L-tyrosyl-[protein] + ATP = O-(5'-adenylyl)-L-tyrosyl-[protein] + diphosphate</text>
        <dbReference type="Rhea" id="RHEA:54288"/>
        <dbReference type="Rhea" id="RHEA-COMP:10136"/>
        <dbReference type="Rhea" id="RHEA-COMP:13846"/>
        <dbReference type="ChEBI" id="CHEBI:30616"/>
        <dbReference type="ChEBI" id="CHEBI:33019"/>
        <dbReference type="ChEBI" id="CHEBI:46858"/>
        <dbReference type="ChEBI" id="CHEBI:83624"/>
        <dbReference type="EC" id="2.7.7.108"/>
    </reaction>
</comment>
<dbReference type="EMBL" id="AP022345">
    <property type="protein sequence ID" value="BBU69879.1"/>
    <property type="molecule type" value="Genomic_DNA"/>
</dbReference>
<dbReference type="PANTHER" id="PTHR39560:SF1">
    <property type="entry name" value="PROTEIN ADENYLYLTRANSFERASE FIC-RELATED"/>
    <property type="match status" value="1"/>
</dbReference>
<evidence type="ECO:0000256" key="6">
    <source>
        <dbReference type="ARBA" id="ARBA00047939"/>
    </source>
</evidence>
<evidence type="ECO:0000313" key="10">
    <source>
        <dbReference type="Proteomes" id="UP000463961"/>
    </source>
</evidence>
<protein>
    <recommendedName>
        <fullName evidence="5">protein adenylyltransferase</fullName>
        <ecNumber evidence="5">2.7.7.108</ecNumber>
    </recommendedName>
</protein>
<dbReference type="AlphaFoldDB" id="A0A7R6TQA6"/>
<keyword evidence="4" id="KW-0067">ATP-binding</keyword>
<dbReference type="Gene3D" id="1.10.3290.10">
    <property type="entry name" value="Fido-like domain"/>
    <property type="match status" value="1"/>
</dbReference>
<name>A0A7R6TQA6_9RHOO</name>
<keyword evidence="3" id="KW-0547">Nucleotide-binding</keyword>
<dbReference type="GO" id="GO:0051302">
    <property type="term" value="P:regulation of cell division"/>
    <property type="evidence" value="ECO:0007669"/>
    <property type="project" value="TreeGrafter"/>
</dbReference>
<keyword evidence="1" id="KW-0808">Transferase</keyword>
<evidence type="ECO:0000256" key="5">
    <source>
        <dbReference type="ARBA" id="ARBA00034531"/>
    </source>
</evidence>
<accession>A0A7R6TQA6</accession>
<comment type="catalytic activity">
    <reaction evidence="6">
        <text>L-threonyl-[protein] + ATP = 3-O-(5'-adenylyl)-L-threonyl-[protein] + diphosphate</text>
        <dbReference type="Rhea" id="RHEA:54292"/>
        <dbReference type="Rhea" id="RHEA-COMP:11060"/>
        <dbReference type="Rhea" id="RHEA-COMP:13847"/>
        <dbReference type="ChEBI" id="CHEBI:30013"/>
        <dbReference type="ChEBI" id="CHEBI:30616"/>
        <dbReference type="ChEBI" id="CHEBI:33019"/>
        <dbReference type="ChEBI" id="CHEBI:138113"/>
        <dbReference type="EC" id="2.7.7.108"/>
    </reaction>
</comment>
<dbReference type="Pfam" id="PF02661">
    <property type="entry name" value="Fic"/>
    <property type="match status" value="1"/>
</dbReference>
<evidence type="ECO:0000256" key="1">
    <source>
        <dbReference type="ARBA" id="ARBA00022679"/>
    </source>
</evidence>
<keyword evidence="10" id="KW-1185">Reference proteome</keyword>
<gene>
    <name evidence="9" type="ORF">ICHIAU1_21620</name>
</gene>
<dbReference type="RefSeq" id="WP_162049454.1">
    <property type="nucleotide sequence ID" value="NZ_AP019011.1"/>
</dbReference>
<feature type="domain" description="Fido" evidence="8">
    <location>
        <begin position="54"/>
        <end position="198"/>
    </location>
</feature>
<dbReference type="OrthoDB" id="9813719at2"/>
<dbReference type="GO" id="GO:0070733">
    <property type="term" value="F:AMPylase activity"/>
    <property type="evidence" value="ECO:0007669"/>
    <property type="project" value="UniProtKB-EC"/>
</dbReference>
<evidence type="ECO:0000256" key="3">
    <source>
        <dbReference type="ARBA" id="ARBA00022741"/>
    </source>
</evidence>
<proteinExistence type="predicted"/>
<dbReference type="InterPro" id="IPR036597">
    <property type="entry name" value="Fido-like_dom_sf"/>
</dbReference>
<dbReference type="PROSITE" id="PS51459">
    <property type="entry name" value="FIDO"/>
    <property type="match status" value="1"/>
</dbReference>
<evidence type="ECO:0000256" key="4">
    <source>
        <dbReference type="ARBA" id="ARBA00022840"/>
    </source>
</evidence>
<dbReference type="GO" id="GO:0005524">
    <property type="term" value="F:ATP binding"/>
    <property type="evidence" value="ECO:0007669"/>
    <property type="project" value="UniProtKB-KW"/>
</dbReference>
<dbReference type="InterPro" id="IPR003812">
    <property type="entry name" value="Fido"/>
</dbReference>
<evidence type="ECO:0000259" key="8">
    <source>
        <dbReference type="PROSITE" id="PS51459"/>
    </source>
</evidence>
<organism evidence="9 10">
    <name type="scientific">Fluviibacter phosphoraccumulans</name>
    <dbReference type="NCBI Taxonomy" id="1751046"/>
    <lineage>
        <taxon>Bacteria</taxon>
        <taxon>Pseudomonadati</taxon>
        <taxon>Pseudomonadota</taxon>
        <taxon>Betaproteobacteria</taxon>
        <taxon>Rhodocyclales</taxon>
        <taxon>Fluviibacteraceae</taxon>
        <taxon>Fluviibacter</taxon>
    </lineage>
</organism>
<dbReference type="Proteomes" id="UP000463961">
    <property type="component" value="Chromosome"/>
</dbReference>
<dbReference type="SUPFAM" id="SSF140931">
    <property type="entry name" value="Fic-like"/>
    <property type="match status" value="1"/>
</dbReference>
<dbReference type="PANTHER" id="PTHR39560">
    <property type="entry name" value="PROTEIN ADENYLYLTRANSFERASE FIC-RELATED"/>
    <property type="match status" value="1"/>
</dbReference>
<reference evidence="10" key="1">
    <citation type="submission" date="2020-01" db="EMBL/GenBank/DDBJ databases">
        <title>Phosphoaccumulans saitamaens gen. nov., sp. nov., a polyphosphate accumulating bacterium isolated from surface river water.</title>
        <authorList>
            <person name="Watanabe K."/>
            <person name="Suda W."/>
        </authorList>
    </citation>
    <scope>NUCLEOTIDE SEQUENCE [LARGE SCALE GENOMIC DNA]</scope>
    <source>
        <strain evidence="10">ICHIAU1</strain>
    </source>
</reference>
<evidence type="ECO:0000256" key="2">
    <source>
        <dbReference type="ARBA" id="ARBA00022695"/>
    </source>
</evidence>
<evidence type="ECO:0000256" key="7">
    <source>
        <dbReference type="ARBA" id="ARBA00048696"/>
    </source>
</evidence>
<dbReference type="EC" id="2.7.7.108" evidence="5"/>